<name>A0ABV8B6J1_9BACI</name>
<sequence>MVWLSLLGLGASAAAFGLGRNRNNGMGRSVQNGLRNNRFNNFQQAVSIPGKNVFAEFAEEMVPNQSPGQDRQNQN</sequence>
<dbReference type="EMBL" id="JBHRZT010000072">
    <property type="protein sequence ID" value="MFC3885926.1"/>
    <property type="molecule type" value="Genomic_DNA"/>
</dbReference>
<comment type="caution">
    <text evidence="1">The sequence shown here is derived from an EMBL/GenBank/DDBJ whole genome shotgun (WGS) entry which is preliminary data.</text>
</comment>
<gene>
    <name evidence="1" type="ORF">ACFOU2_21585</name>
</gene>
<proteinExistence type="predicted"/>
<protein>
    <submittedName>
        <fullName evidence="1">Uncharacterized protein</fullName>
    </submittedName>
</protein>
<keyword evidence="2" id="KW-1185">Reference proteome</keyword>
<evidence type="ECO:0000313" key="2">
    <source>
        <dbReference type="Proteomes" id="UP001595752"/>
    </source>
</evidence>
<organism evidence="1 2">
    <name type="scientific">Bacillus songklensis</name>
    <dbReference type="NCBI Taxonomy" id="1069116"/>
    <lineage>
        <taxon>Bacteria</taxon>
        <taxon>Bacillati</taxon>
        <taxon>Bacillota</taxon>
        <taxon>Bacilli</taxon>
        <taxon>Bacillales</taxon>
        <taxon>Bacillaceae</taxon>
        <taxon>Bacillus</taxon>
    </lineage>
</organism>
<reference evidence="2" key="1">
    <citation type="journal article" date="2019" name="Int. J. Syst. Evol. Microbiol.">
        <title>The Global Catalogue of Microorganisms (GCM) 10K type strain sequencing project: providing services to taxonomists for standard genome sequencing and annotation.</title>
        <authorList>
            <consortium name="The Broad Institute Genomics Platform"/>
            <consortium name="The Broad Institute Genome Sequencing Center for Infectious Disease"/>
            <person name="Wu L."/>
            <person name="Ma J."/>
        </authorList>
    </citation>
    <scope>NUCLEOTIDE SEQUENCE [LARGE SCALE GENOMIC DNA]</scope>
    <source>
        <strain evidence="2">CCUG 61889</strain>
    </source>
</reference>
<accession>A0ABV8B6J1</accession>
<evidence type="ECO:0000313" key="1">
    <source>
        <dbReference type="EMBL" id="MFC3885926.1"/>
    </source>
</evidence>
<dbReference type="Proteomes" id="UP001595752">
    <property type="component" value="Unassembled WGS sequence"/>
</dbReference>